<keyword evidence="2" id="KW-1185">Reference proteome</keyword>
<sequence>MNLLPSCVQRKYHHGIWNLLLQLILQTPNLCRGTSGHGHLSCPHPLLMFLHFSAFSYGESQRGRDPYPSPNFSTTAKANSVGFCGNSQVTSVSPNSMHWPNRVESVTDSFAPVV</sequence>
<protein>
    <submittedName>
        <fullName evidence="1">Uncharacterized protein</fullName>
    </submittedName>
</protein>
<accession>A0A9Q0PY13</accession>
<dbReference type="Proteomes" id="UP001151752">
    <property type="component" value="Chromosome 3"/>
</dbReference>
<comment type="caution">
    <text evidence="1">The sequence shown here is derived from an EMBL/GenBank/DDBJ whole genome shotgun (WGS) entry which is preliminary data.</text>
</comment>
<proteinExistence type="predicted"/>
<evidence type="ECO:0000313" key="1">
    <source>
        <dbReference type="EMBL" id="KAJ6696535.1"/>
    </source>
</evidence>
<reference evidence="1" key="1">
    <citation type="submission" date="2022-11" db="EMBL/GenBank/DDBJ databases">
        <authorList>
            <person name="Hyden B.L."/>
            <person name="Feng K."/>
            <person name="Yates T."/>
            <person name="Jawdy S."/>
            <person name="Smart L.B."/>
            <person name="Muchero W."/>
        </authorList>
    </citation>
    <scope>NUCLEOTIDE SEQUENCE</scope>
    <source>
        <tissue evidence="1">Shoot tip</tissue>
    </source>
</reference>
<gene>
    <name evidence="1" type="ORF">OIU74_015445</name>
</gene>
<evidence type="ECO:0000313" key="2">
    <source>
        <dbReference type="Proteomes" id="UP001151752"/>
    </source>
</evidence>
<organism evidence="1 2">
    <name type="scientific">Salix koriyanagi</name>
    <dbReference type="NCBI Taxonomy" id="2511006"/>
    <lineage>
        <taxon>Eukaryota</taxon>
        <taxon>Viridiplantae</taxon>
        <taxon>Streptophyta</taxon>
        <taxon>Embryophyta</taxon>
        <taxon>Tracheophyta</taxon>
        <taxon>Spermatophyta</taxon>
        <taxon>Magnoliopsida</taxon>
        <taxon>eudicotyledons</taxon>
        <taxon>Gunneridae</taxon>
        <taxon>Pentapetalae</taxon>
        <taxon>rosids</taxon>
        <taxon>fabids</taxon>
        <taxon>Malpighiales</taxon>
        <taxon>Salicaceae</taxon>
        <taxon>Saliceae</taxon>
        <taxon>Salix</taxon>
    </lineage>
</organism>
<reference evidence="1" key="2">
    <citation type="journal article" date="2023" name="Int. J. Mol. Sci.">
        <title>De Novo Assembly and Annotation of 11 Diverse Shrub Willow (Salix) Genomes Reveals Novel Gene Organization in Sex-Linked Regions.</title>
        <authorList>
            <person name="Hyden B."/>
            <person name="Feng K."/>
            <person name="Yates T.B."/>
            <person name="Jawdy S."/>
            <person name="Cereghino C."/>
            <person name="Smart L.B."/>
            <person name="Muchero W."/>
        </authorList>
    </citation>
    <scope>NUCLEOTIDE SEQUENCE</scope>
    <source>
        <tissue evidence="1">Shoot tip</tissue>
    </source>
</reference>
<dbReference type="EMBL" id="JAPFFM010000017">
    <property type="protein sequence ID" value="KAJ6696535.1"/>
    <property type="molecule type" value="Genomic_DNA"/>
</dbReference>
<feature type="non-terminal residue" evidence="1">
    <location>
        <position position="1"/>
    </location>
</feature>
<name>A0A9Q0PY13_9ROSI</name>
<dbReference type="AlphaFoldDB" id="A0A9Q0PY13"/>